<dbReference type="Gene3D" id="1.10.287.470">
    <property type="entry name" value="Helix hairpin bin"/>
    <property type="match status" value="1"/>
</dbReference>
<dbReference type="PANTHER" id="PTHR32347">
    <property type="entry name" value="EFFLUX SYSTEM COMPONENT YKNX-RELATED"/>
    <property type="match status" value="1"/>
</dbReference>
<dbReference type="Gene3D" id="2.40.50.100">
    <property type="match status" value="1"/>
</dbReference>
<dbReference type="SUPFAM" id="SSF111369">
    <property type="entry name" value="HlyD-like secretion proteins"/>
    <property type="match status" value="1"/>
</dbReference>
<feature type="transmembrane region" description="Helical" evidence="5">
    <location>
        <begin position="5"/>
        <end position="23"/>
    </location>
</feature>
<protein>
    <submittedName>
        <fullName evidence="9">HlyD family secretion protein</fullName>
    </submittedName>
</protein>
<dbReference type="RefSeq" id="WP_078788655.1">
    <property type="nucleotide sequence ID" value="NZ_FUWR01000001.1"/>
</dbReference>
<feature type="domain" description="Multidrug resistance protein MdtA-like alpha-helical hairpin" evidence="6">
    <location>
        <begin position="104"/>
        <end position="177"/>
    </location>
</feature>
<keyword evidence="10" id="KW-1185">Reference proteome</keyword>
<evidence type="ECO:0000259" key="7">
    <source>
        <dbReference type="Pfam" id="PF25917"/>
    </source>
</evidence>
<dbReference type="InterPro" id="IPR058625">
    <property type="entry name" value="MdtA-like_BSH"/>
</dbReference>
<proteinExistence type="inferred from homology"/>
<dbReference type="NCBIfam" id="TIGR01730">
    <property type="entry name" value="RND_mfp"/>
    <property type="match status" value="1"/>
</dbReference>
<evidence type="ECO:0000256" key="2">
    <source>
        <dbReference type="ARBA" id="ARBA00009477"/>
    </source>
</evidence>
<evidence type="ECO:0000256" key="1">
    <source>
        <dbReference type="ARBA" id="ARBA00004196"/>
    </source>
</evidence>
<dbReference type="InterPro" id="IPR058624">
    <property type="entry name" value="MdtA-like_HH"/>
</dbReference>
<evidence type="ECO:0000256" key="3">
    <source>
        <dbReference type="ARBA" id="ARBA00023054"/>
    </source>
</evidence>
<dbReference type="Pfam" id="PF25917">
    <property type="entry name" value="BSH_RND"/>
    <property type="match status" value="1"/>
</dbReference>
<feature type="domain" description="Multidrug resistance protein MdtA-like barrel-sandwich hybrid" evidence="7">
    <location>
        <begin position="56"/>
        <end position="208"/>
    </location>
</feature>
<gene>
    <name evidence="9" type="ORF">SAMN02745119_00361</name>
</gene>
<evidence type="ECO:0000313" key="9">
    <source>
        <dbReference type="EMBL" id="SJZ38187.1"/>
    </source>
</evidence>
<reference evidence="10" key="1">
    <citation type="submission" date="2017-02" db="EMBL/GenBank/DDBJ databases">
        <authorList>
            <person name="Varghese N."/>
            <person name="Submissions S."/>
        </authorList>
    </citation>
    <scope>NUCLEOTIDE SEQUENCE [LARGE SCALE GENOMIC DNA]</scope>
    <source>
        <strain evidence="10">ATCC BAA-34</strain>
    </source>
</reference>
<feature type="region of interest" description="Disordered" evidence="4">
    <location>
        <begin position="385"/>
        <end position="404"/>
    </location>
</feature>
<dbReference type="Gene3D" id="2.40.30.170">
    <property type="match status" value="1"/>
</dbReference>
<comment type="similarity">
    <text evidence="2">Belongs to the membrane fusion protein (MFP) (TC 8.A.1) family.</text>
</comment>
<dbReference type="GO" id="GO:0030313">
    <property type="term" value="C:cell envelope"/>
    <property type="evidence" value="ECO:0007669"/>
    <property type="project" value="UniProtKB-SubCell"/>
</dbReference>
<feature type="compositionally biased region" description="Gly residues" evidence="4">
    <location>
        <begin position="329"/>
        <end position="338"/>
    </location>
</feature>
<dbReference type="EMBL" id="FUWR01000001">
    <property type="protein sequence ID" value="SJZ38187.1"/>
    <property type="molecule type" value="Genomic_DNA"/>
</dbReference>
<dbReference type="Proteomes" id="UP000190102">
    <property type="component" value="Unassembled WGS sequence"/>
</dbReference>
<evidence type="ECO:0000256" key="5">
    <source>
        <dbReference type="SAM" id="Phobius"/>
    </source>
</evidence>
<feature type="region of interest" description="Disordered" evidence="4">
    <location>
        <begin position="313"/>
        <end position="339"/>
    </location>
</feature>
<dbReference type="InterPro" id="IPR050465">
    <property type="entry name" value="UPF0194_transport"/>
</dbReference>
<dbReference type="Pfam" id="PF25954">
    <property type="entry name" value="Beta-barrel_RND_2"/>
    <property type="match status" value="1"/>
</dbReference>
<keyword evidence="5" id="KW-0472">Membrane</keyword>
<organism evidence="9 10">
    <name type="scientific">Trichlorobacter thiogenes</name>
    <dbReference type="NCBI Taxonomy" id="115783"/>
    <lineage>
        <taxon>Bacteria</taxon>
        <taxon>Pseudomonadati</taxon>
        <taxon>Thermodesulfobacteriota</taxon>
        <taxon>Desulfuromonadia</taxon>
        <taxon>Geobacterales</taxon>
        <taxon>Geobacteraceae</taxon>
        <taxon>Trichlorobacter</taxon>
    </lineage>
</organism>
<feature type="compositionally biased region" description="Gly residues" evidence="4">
    <location>
        <begin position="394"/>
        <end position="404"/>
    </location>
</feature>
<feature type="domain" description="CusB-like beta-barrel" evidence="8">
    <location>
        <begin position="221"/>
        <end position="296"/>
    </location>
</feature>
<dbReference type="GO" id="GO:0016020">
    <property type="term" value="C:membrane"/>
    <property type="evidence" value="ECO:0007669"/>
    <property type="project" value="InterPro"/>
</dbReference>
<dbReference type="PANTHER" id="PTHR32347:SF14">
    <property type="entry name" value="EFFLUX SYSTEM COMPONENT YKNX-RELATED"/>
    <property type="match status" value="1"/>
</dbReference>
<evidence type="ECO:0000259" key="6">
    <source>
        <dbReference type="Pfam" id="PF25876"/>
    </source>
</evidence>
<evidence type="ECO:0000256" key="4">
    <source>
        <dbReference type="SAM" id="MobiDB-lite"/>
    </source>
</evidence>
<dbReference type="InterPro" id="IPR006143">
    <property type="entry name" value="RND_pump_MFP"/>
</dbReference>
<accession>A0A1T4K771</accession>
<dbReference type="InterPro" id="IPR058792">
    <property type="entry name" value="Beta-barrel_RND_2"/>
</dbReference>
<evidence type="ECO:0000313" key="10">
    <source>
        <dbReference type="Proteomes" id="UP000190102"/>
    </source>
</evidence>
<dbReference type="AlphaFoldDB" id="A0A1T4K771"/>
<keyword evidence="5" id="KW-0812">Transmembrane</keyword>
<dbReference type="OrthoDB" id="9784484at2"/>
<comment type="subcellular location">
    <subcellularLocation>
        <location evidence="1">Cell envelope</location>
    </subcellularLocation>
</comment>
<dbReference type="GO" id="GO:0022857">
    <property type="term" value="F:transmembrane transporter activity"/>
    <property type="evidence" value="ECO:0007669"/>
    <property type="project" value="InterPro"/>
</dbReference>
<keyword evidence="3" id="KW-0175">Coiled coil</keyword>
<dbReference type="Pfam" id="PF25876">
    <property type="entry name" value="HH_MFP_RND"/>
    <property type="match status" value="1"/>
</dbReference>
<name>A0A1T4K771_9BACT</name>
<keyword evidence="5" id="KW-1133">Transmembrane helix</keyword>
<evidence type="ECO:0000259" key="8">
    <source>
        <dbReference type="Pfam" id="PF25954"/>
    </source>
</evidence>
<dbReference type="STRING" id="115783.SAMN02745119_00361"/>
<sequence length="404" mass="43021">MKKYIIIAIILVGAIAAGVWFFFGRAPKVSYKTVPLEKGNVVAAISATGTVNPVTTVQVGSQVSGTIQKLLVDYNSRVKKGQVIAEIDPALFLAQVEQARGNFLNAQANLQKAKVVLADAKRTLERNKQLISQGIVAQSDFDASQTAYDSALAGIKSAEAGVTQYRGTLMQAETNLKNSVIRSPVDGVVISRSIDVGQTVAASFQTPTLFSIAQDLTKMQIETSVDEADISRARLDQAASFTVDAYPDRNFKGRVTQIRSAPITVQNVVTYIVVVQVDNKDLQLKPGMTANVSIETGRRDGVLKLPAAALRFRPKTDTDKKSAKAGQRPAGGGKGKSGGAQQKVYLLKEDKPVAVPVTTGLGDASFVELVEGGLKEGDQVIVEQIDKTKKKSSGMGGSPMGPRM</sequence>